<sequence>MSKNHINFFLAAIALLGCTAAYAAGGAVADEFKWMTFAVFGVIIAITMAITFWAARSTHTTSEFYAAGRSVSGIQNGWAIAGDYLSAASFLGIAGLISLYGYDGFMYSVGWLVAYITVLLVIAEPCRNIGKYTMGDILAFRNDPKKTKTVAALSTITVSTFYLTAQMVGGGVLIKTLIGIDYEISVIGVGILMLAYVVFGGMKATTWVQITKAVLLVTASIILVAMVWAPYGFSLPGYLQAVVGDSDVQKQVAKLLGDKAANMTPEELGQRFLEPGLFLKNPIDQISLGLALVLGTAGMPHILMRFFTVPTAQAARTSVIWAMGIIGGFYVLTLFLGTGAAMLVGPDKIASIDAGGNMAGPLLAQFLGGGEQSYLGNFMLAFVAAVAFATIVAVVAGLVLASASAMAHDIYVGVIRGDHATPKEQVVAARVASVIVGVIAIIVGIMAKGQNVAHLVALAFAVAASSNLPAVFLTLYWKKCNTNGIIAGMVVGTLTAIGLVMVSPNMTYPKAVIASANKVLNGEPAVPAKEAQPAVERSSFMCELFALEGCVTAKPAQPATPEKAAKPGAAEKLAKLNEKATALETSLPTIADVVAKATAEADLAKVKKDIAATEKAKAKAEADLAKFEGQTTSIMGLEKPFFLLKNPGLISIPLGFLMVILFSLFTRDKRAEEMWDELYVRQNTGINAEAATAH</sequence>
<feature type="transmembrane region" description="Helical" evidence="14">
    <location>
        <begin position="484"/>
        <end position="502"/>
    </location>
</feature>
<dbReference type="GO" id="GO:0005886">
    <property type="term" value="C:plasma membrane"/>
    <property type="evidence" value="ECO:0007669"/>
    <property type="project" value="UniProtKB-SubCell"/>
</dbReference>
<keyword evidence="15" id="KW-0732">Signal</keyword>
<feature type="transmembrane region" description="Helical" evidence="14">
    <location>
        <begin position="286"/>
        <end position="307"/>
    </location>
</feature>
<evidence type="ECO:0000256" key="12">
    <source>
        <dbReference type="RuleBase" id="RU362091"/>
    </source>
</evidence>
<keyword evidence="8" id="KW-0915">Sodium</keyword>
<feature type="signal peptide" evidence="15">
    <location>
        <begin position="1"/>
        <end position="23"/>
    </location>
</feature>
<feature type="transmembrane region" description="Helical" evidence="14">
    <location>
        <begin position="76"/>
        <end position="99"/>
    </location>
</feature>
<dbReference type="InterPro" id="IPR038377">
    <property type="entry name" value="Na/Glc_symporter_sf"/>
</dbReference>
<dbReference type="GO" id="GO:0015123">
    <property type="term" value="F:acetate transmembrane transporter activity"/>
    <property type="evidence" value="ECO:0007669"/>
    <property type="project" value="TreeGrafter"/>
</dbReference>
<dbReference type="RefSeq" id="WP_212786104.1">
    <property type="nucleotide sequence ID" value="NZ_AP019536.1"/>
</dbReference>
<evidence type="ECO:0000256" key="1">
    <source>
        <dbReference type="ARBA" id="ARBA00004651"/>
    </source>
</evidence>
<dbReference type="Proteomes" id="UP001319121">
    <property type="component" value="Chromosome"/>
</dbReference>
<feature type="transmembrane region" description="Helical" evidence="14">
    <location>
        <begin position="33"/>
        <end position="55"/>
    </location>
</feature>
<keyword evidence="3" id="KW-0813">Transport</keyword>
<comment type="similarity">
    <text evidence="2 12">Belongs to the sodium:solute symporter (SSF) (TC 2.A.21) family.</text>
</comment>
<dbReference type="CDD" id="cd11480">
    <property type="entry name" value="SLC5sbd_u4"/>
    <property type="match status" value="1"/>
</dbReference>
<protein>
    <recommendedName>
        <fullName evidence="18">Cation acetate symporter</fullName>
    </recommendedName>
</protein>
<proteinExistence type="inferred from homology"/>
<feature type="coiled-coil region" evidence="13">
    <location>
        <begin position="596"/>
        <end position="630"/>
    </location>
</feature>
<dbReference type="InterPro" id="IPR001734">
    <property type="entry name" value="Na/solute_symporter"/>
</dbReference>
<dbReference type="PROSITE" id="PS00456">
    <property type="entry name" value="NA_SOLUT_SYMP_1"/>
    <property type="match status" value="1"/>
</dbReference>
<dbReference type="GO" id="GO:0006814">
    <property type="term" value="P:sodium ion transport"/>
    <property type="evidence" value="ECO:0007669"/>
    <property type="project" value="UniProtKB-KW"/>
</dbReference>
<evidence type="ECO:0000256" key="6">
    <source>
        <dbReference type="ARBA" id="ARBA00022847"/>
    </source>
</evidence>
<evidence type="ECO:0000256" key="9">
    <source>
        <dbReference type="ARBA" id="ARBA00023065"/>
    </source>
</evidence>
<evidence type="ECO:0000256" key="15">
    <source>
        <dbReference type="SAM" id="SignalP"/>
    </source>
</evidence>
<evidence type="ECO:0000313" key="16">
    <source>
        <dbReference type="EMBL" id="BBI98463.1"/>
    </source>
</evidence>
<evidence type="ECO:0008006" key="18">
    <source>
        <dbReference type="Google" id="ProtNLM"/>
    </source>
</evidence>
<keyword evidence="9" id="KW-0406">Ion transport</keyword>
<feature type="transmembrane region" description="Helical" evidence="14">
    <location>
        <begin position="150"/>
        <end position="174"/>
    </location>
</feature>
<gene>
    <name evidence="16" type="ORF">FGKAn22_01560</name>
</gene>
<dbReference type="InterPro" id="IPR050277">
    <property type="entry name" value="Sodium:Solute_Symporter"/>
</dbReference>
<keyword evidence="7 14" id="KW-1133">Transmembrane helix</keyword>
<feature type="transmembrane region" description="Helical" evidence="14">
    <location>
        <begin position="105"/>
        <end position="123"/>
    </location>
</feature>
<evidence type="ECO:0000256" key="10">
    <source>
        <dbReference type="ARBA" id="ARBA00023136"/>
    </source>
</evidence>
<dbReference type="GO" id="GO:0006847">
    <property type="term" value="P:plasma membrane acetate transport"/>
    <property type="evidence" value="ECO:0007669"/>
    <property type="project" value="TreeGrafter"/>
</dbReference>
<organism evidence="16 17">
    <name type="scientific">Ferrigenium kumadai</name>
    <dbReference type="NCBI Taxonomy" id="1682490"/>
    <lineage>
        <taxon>Bacteria</taxon>
        <taxon>Pseudomonadati</taxon>
        <taxon>Pseudomonadota</taxon>
        <taxon>Betaproteobacteria</taxon>
        <taxon>Nitrosomonadales</taxon>
        <taxon>Gallionellaceae</taxon>
        <taxon>Ferrigenium</taxon>
    </lineage>
</organism>
<dbReference type="AlphaFoldDB" id="A0AAN1VYS1"/>
<feature type="transmembrane region" description="Helical" evidence="14">
    <location>
        <begin position="453"/>
        <end position="477"/>
    </location>
</feature>
<keyword evidence="10 14" id="KW-0472">Membrane</keyword>
<dbReference type="PROSITE" id="PS50283">
    <property type="entry name" value="NA_SOLUT_SYMP_3"/>
    <property type="match status" value="1"/>
</dbReference>
<keyword evidence="6" id="KW-0769">Symport</keyword>
<reference evidence="16 17" key="1">
    <citation type="submission" date="2019-03" db="EMBL/GenBank/DDBJ databases">
        <title>Complete genome sequence of Ferrigenium kumadai strain An22, a microaerophilic iron-oxidizing bacterium isolated from a paddy field soil.</title>
        <authorList>
            <person name="Watanabe T."/>
            <person name="Asakawa S."/>
        </authorList>
    </citation>
    <scope>NUCLEOTIDE SEQUENCE [LARGE SCALE GENOMIC DNA]</scope>
    <source>
        <strain evidence="16 17">An22</strain>
    </source>
</reference>
<evidence type="ECO:0000256" key="11">
    <source>
        <dbReference type="ARBA" id="ARBA00023201"/>
    </source>
</evidence>
<dbReference type="PANTHER" id="PTHR48086:SF6">
    <property type="entry name" value="CATION_ACETATE SYMPORTER ACTP"/>
    <property type="match status" value="1"/>
</dbReference>
<feature type="transmembrane region" description="Helical" evidence="14">
    <location>
        <begin position="378"/>
        <end position="406"/>
    </location>
</feature>
<name>A0AAN1VYS1_9PROT</name>
<comment type="subcellular location">
    <subcellularLocation>
        <location evidence="1">Cell membrane</location>
        <topology evidence="1">Multi-pass membrane protein</topology>
    </subcellularLocation>
</comment>
<evidence type="ECO:0000256" key="14">
    <source>
        <dbReference type="SAM" id="Phobius"/>
    </source>
</evidence>
<feature type="transmembrane region" description="Helical" evidence="14">
    <location>
        <begin position="180"/>
        <end position="201"/>
    </location>
</feature>
<feature type="transmembrane region" description="Helical" evidence="14">
    <location>
        <begin position="319"/>
        <end position="344"/>
    </location>
</feature>
<dbReference type="Gene3D" id="1.20.1730.10">
    <property type="entry name" value="Sodium/glucose cotransporter"/>
    <property type="match status" value="1"/>
</dbReference>
<dbReference type="InterPro" id="IPR018212">
    <property type="entry name" value="Na/solute_symporter_CS"/>
</dbReference>
<evidence type="ECO:0000256" key="3">
    <source>
        <dbReference type="ARBA" id="ARBA00022448"/>
    </source>
</evidence>
<feature type="chain" id="PRO_5043025408" description="Cation acetate symporter" evidence="15">
    <location>
        <begin position="24"/>
        <end position="694"/>
    </location>
</feature>
<feature type="transmembrane region" description="Helical" evidence="14">
    <location>
        <begin position="213"/>
        <end position="231"/>
    </location>
</feature>
<dbReference type="KEGG" id="fku:FGKAn22_01560"/>
<dbReference type="Pfam" id="PF00474">
    <property type="entry name" value="SSF"/>
    <property type="match status" value="1"/>
</dbReference>
<evidence type="ECO:0000256" key="4">
    <source>
        <dbReference type="ARBA" id="ARBA00022475"/>
    </source>
</evidence>
<dbReference type="NCBIfam" id="TIGR00813">
    <property type="entry name" value="sss"/>
    <property type="match status" value="1"/>
</dbReference>
<feature type="transmembrane region" description="Helical" evidence="14">
    <location>
        <begin position="427"/>
        <end position="447"/>
    </location>
</feature>
<keyword evidence="11" id="KW-0739">Sodium transport</keyword>
<dbReference type="PANTHER" id="PTHR48086">
    <property type="entry name" value="SODIUM/PROLINE SYMPORTER-RELATED"/>
    <property type="match status" value="1"/>
</dbReference>
<keyword evidence="4" id="KW-1003">Cell membrane</keyword>
<evidence type="ECO:0000313" key="17">
    <source>
        <dbReference type="Proteomes" id="UP001319121"/>
    </source>
</evidence>
<accession>A0AAN1VYS1</accession>
<dbReference type="PROSITE" id="PS51257">
    <property type="entry name" value="PROKAR_LIPOPROTEIN"/>
    <property type="match status" value="1"/>
</dbReference>
<keyword evidence="5 14" id="KW-0812">Transmembrane</keyword>
<keyword evidence="13" id="KW-0175">Coiled coil</keyword>
<evidence type="ECO:0000256" key="5">
    <source>
        <dbReference type="ARBA" id="ARBA00022692"/>
    </source>
</evidence>
<keyword evidence="17" id="KW-1185">Reference proteome</keyword>
<evidence type="ECO:0000256" key="13">
    <source>
        <dbReference type="SAM" id="Coils"/>
    </source>
</evidence>
<feature type="transmembrane region" description="Helical" evidence="14">
    <location>
        <begin position="648"/>
        <end position="665"/>
    </location>
</feature>
<evidence type="ECO:0000256" key="2">
    <source>
        <dbReference type="ARBA" id="ARBA00006434"/>
    </source>
</evidence>
<dbReference type="GO" id="GO:0015293">
    <property type="term" value="F:symporter activity"/>
    <property type="evidence" value="ECO:0007669"/>
    <property type="project" value="UniProtKB-KW"/>
</dbReference>
<dbReference type="EMBL" id="AP019536">
    <property type="protein sequence ID" value="BBI98463.1"/>
    <property type="molecule type" value="Genomic_DNA"/>
</dbReference>
<evidence type="ECO:0000256" key="8">
    <source>
        <dbReference type="ARBA" id="ARBA00023053"/>
    </source>
</evidence>
<evidence type="ECO:0000256" key="7">
    <source>
        <dbReference type="ARBA" id="ARBA00022989"/>
    </source>
</evidence>